<protein>
    <submittedName>
        <fullName evidence="2">Transposase</fullName>
    </submittedName>
</protein>
<name>A0ABQ0N8W7_9LACO</name>
<keyword evidence="1" id="KW-0472">Membrane</keyword>
<keyword evidence="3" id="KW-1185">Reference proteome</keyword>
<feature type="transmembrane region" description="Helical" evidence="1">
    <location>
        <begin position="28"/>
        <end position="49"/>
    </location>
</feature>
<proteinExistence type="predicted"/>
<dbReference type="Proteomes" id="UP000236162">
    <property type="component" value="Unassembled WGS sequence"/>
</dbReference>
<dbReference type="EMBL" id="BDOR01000003">
    <property type="protein sequence ID" value="GBF01500.1"/>
    <property type="molecule type" value="Genomic_DNA"/>
</dbReference>
<gene>
    <name evidence="2" type="ORF">LPPLD21_01012</name>
</gene>
<accession>A0ABQ0N8W7</accession>
<sequence length="101" mass="11729">MMLTPKTIHDDLHEHHTQVIQLFSKYPWLIPATTLLHIIPVAIGVHGFWQSRALSKQLKIEREKTKQLALQQVEKVQSAVASHHCQRPSLHHLFNKINSHH</sequence>
<evidence type="ECO:0000256" key="1">
    <source>
        <dbReference type="SAM" id="Phobius"/>
    </source>
</evidence>
<reference evidence="2 3" key="1">
    <citation type="submission" date="2017-04" db="EMBL/GenBank/DDBJ databases">
        <title>In vitro and in silico characterization of Lactobacillus paraplantarum D2-1, a starter culture for soymilk fermentation.</title>
        <authorList>
            <person name="Endo A."/>
            <person name="Sasaki F."/>
            <person name="Maeno S."/>
            <person name="Kanesaki Y."/>
            <person name="Kubota E."/>
            <person name="Torres G.A."/>
            <person name="Tomita S."/>
            <person name="Nakagawa J."/>
        </authorList>
    </citation>
    <scope>NUCLEOTIDE SEQUENCE [LARGE SCALE GENOMIC DNA]</scope>
    <source>
        <strain evidence="2 3">D2-1</strain>
    </source>
</reference>
<organism evidence="2 3">
    <name type="scientific">Lactiplantibacillus paraplantarum</name>
    <dbReference type="NCBI Taxonomy" id="60520"/>
    <lineage>
        <taxon>Bacteria</taxon>
        <taxon>Bacillati</taxon>
        <taxon>Bacillota</taxon>
        <taxon>Bacilli</taxon>
        <taxon>Lactobacillales</taxon>
        <taxon>Lactobacillaceae</taxon>
        <taxon>Lactiplantibacillus</taxon>
    </lineage>
</organism>
<comment type="caution">
    <text evidence="2">The sequence shown here is derived from an EMBL/GenBank/DDBJ whole genome shotgun (WGS) entry which is preliminary data.</text>
</comment>
<evidence type="ECO:0000313" key="3">
    <source>
        <dbReference type="Proteomes" id="UP000236162"/>
    </source>
</evidence>
<keyword evidence="1" id="KW-0812">Transmembrane</keyword>
<evidence type="ECO:0000313" key="2">
    <source>
        <dbReference type="EMBL" id="GBF01500.1"/>
    </source>
</evidence>
<dbReference type="RefSeq" id="WP_021730146.1">
    <property type="nucleotide sequence ID" value="NZ_AVAI01000025.1"/>
</dbReference>
<keyword evidence="1" id="KW-1133">Transmembrane helix</keyword>